<feature type="compositionally biased region" description="Basic and acidic residues" evidence="1">
    <location>
        <begin position="171"/>
        <end position="184"/>
    </location>
</feature>
<reference evidence="2" key="1">
    <citation type="submission" date="2020-05" db="EMBL/GenBank/DDBJ databases">
        <title>WGS assembly of Panicum virgatum.</title>
        <authorList>
            <person name="Lovell J.T."/>
            <person name="Jenkins J."/>
            <person name="Shu S."/>
            <person name="Juenger T.E."/>
            <person name="Schmutz J."/>
        </authorList>
    </citation>
    <scope>NUCLEOTIDE SEQUENCE</scope>
    <source>
        <strain evidence="2">AP13</strain>
    </source>
</reference>
<evidence type="ECO:0000256" key="1">
    <source>
        <dbReference type="SAM" id="MobiDB-lite"/>
    </source>
</evidence>
<sequence>MALHGFRGMEIFSRFCSRTRYSGVLSDRFMGGWAPVWGPLVSHPLFSFSLFSPPSSLPCPAFLPCLCRRPCSAACPALPRRPRSCPAGCPDPARERGPWHSTHARGTRAARRRGDSAQRPAGVGGQEASGGWVCAHQLSKGAAKLTGQAQRGEPRRGDDVQWQWRWSSAEEDLRKGNRPGEDRNRSRRGRVSSLRKELKGASSETTDRGRPTVGKKVAPPQLVRSWSETARRLLSATACCPRQHPSPARTRRWGSKPRRLTPLSTCMRAPPPPQSHPTAIRSNSPKPPHPLPITHAWSFLVASLSSSLTHPGLPCAEPPPTAHPPTAAAMDEPPSSLPATCSPCA</sequence>
<organism evidence="2 3">
    <name type="scientific">Panicum virgatum</name>
    <name type="common">Blackwell switchgrass</name>
    <dbReference type="NCBI Taxonomy" id="38727"/>
    <lineage>
        <taxon>Eukaryota</taxon>
        <taxon>Viridiplantae</taxon>
        <taxon>Streptophyta</taxon>
        <taxon>Embryophyta</taxon>
        <taxon>Tracheophyta</taxon>
        <taxon>Spermatophyta</taxon>
        <taxon>Magnoliopsida</taxon>
        <taxon>Liliopsida</taxon>
        <taxon>Poales</taxon>
        <taxon>Poaceae</taxon>
        <taxon>PACMAD clade</taxon>
        <taxon>Panicoideae</taxon>
        <taxon>Panicodae</taxon>
        <taxon>Paniceae</taxon>
        <taxon>Panicinae</taxon>
        <taxon>Panicum</taxon>
        <taxon>Panicum sect. Hiantes</taxon>
    </lineage>
</organism>
<comment type="caution">
    <text evidence="2">The sequence shown here is derived from an EMBL/GenBank/DDBJ whole genome shotgun (WGS) entry which is preliminary data.</text>
</comment>
<proteinExistence type="predicted"/>
<feature type="compositionally biased region" description="Basic and acidic residues" evidence="1">
    <location>
        <begin position="194"/>
        <end position="210"/>
    </location>
</feature>
<feature type="region of interest" description="Disordered" evidence="1">
    <location>
        <begin position="84"/>
        <end position="129"/>
    </location>
</feature>
<dbReference type="AlphaFoldDB" id="A0A8T0R2D7"/>
<feature type="region of interest" description="Disordered" evidence="1">
    <location>
        <begin position="171"/>
        <end position="217"/>
    </location>
</feature>
<feature type="region of interest" description="Disordered" evidence="1">
    <location>
        <begin position="240"/>
        <end position="287"/>
    </location>
</feature>
<feature type="compositionally biased region" description="Basic residues" evidence="1">
    <location>
        <begin position="249"/>
        <end position="259"/>
    </location>
</feature>
<accession>A0A8T0R2D7</accession>
<protein>
    <submittedName>
        <fullName evidence="2">Uncharacterized protein</fullName>
    </submittedName>
</protein>
<dbReference type="EMBL" id="CM029048">
    <property type="protein sequence ID" value="KAG2579259.1"/>
    <property type="molecule type" value="Genomic_DNA"/>
</dbReference>
<feature type="region of interest" description="Disordered" evidence="1">
    <location>
        <begin position="144"/>
        <end position="163"/>
    </location>
</feature>
<evidence type="ECO:0000313" key="2">
    <source>
        <dbReference type="EMBL" id="KAG2579259.1"/>
    </source>
</evidence>
<feature type="region of interest" description="Disordered" evidence="1">
    <location>
        <begin position="313"/>
        <end position="345"/>
    </location>
</feature>
<dbReference type="Proteomes" id="UP000823388">
    <property type="component" value="Chromosome 6N"/>
</dbReference>
<feature type="compositionally biased region" description="Basic residues" evidence="1">
    <location>
        <begin position="102"/>
        <end position="111"/>
    </location>
</feature>
<keyword evidence="3" id="KW-1185">Reference proteome</keyword>
<gene>
    <name evidence="2" type="ORF">PVAP13_6NG247603</name>
</gene>
<name>A0A8T0R2D7_PANVG</name>
<evidence type="ECO:0000313" key="3">
    <source>
        <dbReference type="Proteomes" id="UP000823388"/>
    </source>
</evidence>